<dbReference type="STRING" id="1562970.ING2E5B_2084"/>
<protein>
    <submittedName>
        <fullName evidence="1">Uncharacterized protein</fullName>
    </submittedName>
</protein>
<gene>
    <name evidence="1" type="ORF">ING2E5B_2084</name>
</gene>
<dbReference type="AlphaFoldDB" id="A0A098C320"/>
<dbReference type="HOGENOM" id="CLU_2317806_0_0_10"/>
<dbReference type="EMBL" id="LN515532">
    <property type="protein sequence ID" value="CEA16813.1"/>
    <property type="molecule type" value="Genomic_DNA"/>
</dbReference>
<name>A0A098C320_9BACT</name>
<proteinExistence type="predicted"/>
<dbReference type="KEGG" id="pbt:ING2E5B_2084"/>
<keyword evidence="2" id="KW-1185">Reference proteome</keyword>
<accession>A0A098C320</accession>
<evidence type="ECO:0000313" key="2">
    <source>
        <dbReference type="Proteomes" id="UP000032417"/>
    </source>
</evidence>
<evidence type="ECO:0000313" key="1">
    <source>
        <dbReference type="EMBL" id="CEA16813.1"/>
    </source>
</evidence>
<dbReference type="Proteomes" id="UP000032417">
    <property type="component" value="Chromosome 1"/>
</dbReference>
<sequence>MSIQSEIKINQFQLALLLDESDKDFFKCSIAHNVYCLNCRDVAKNGIDITELYLTEFNDIRVHGRCKICNCEVRRLFEFGEEDKFNNKDKKLRKSIQAS</sequence>
<organism evidence="1 2">
    <name type="scientific">Fermentimonas caenicola</name>
    <dbReference type="NCBI Taxonomy" id="1562970"/>
    <lineage>
        <taxon>Bacteria</taxon>
        <taxon>Pseudomonadati</taxon>
        <taxon>Bacteroidota</taxon>
        <taxon>Bacteroidia</taxon>
        <taxon>Bacteroidales</taxon>
        <taxon>Dysgonomonadaceae</taxon>
        <taxon>Fermentimonas</taxon>
    </lineage>
</organism>
<reference evidence="1 2" key="1">
    <citation type="submission" date="2014-08" db="EMBL/GenBank/DDBJ databases">
        <authorList>
            <person name="Wibberg D."/>
        </authorList>
    </citation>
    <scope>NUCLEOTIDE SEQUENCE [LARGE SCALE GENOMIC DNA]</scope>
    <source>
        <strain evidence="2">ING2-E5B</strain>
    </source>
</reference>
<dbReference type="OrthoDB" id="1121084at2"/>